<gene>
    <name evidence="2" type="ORF">IAI61_08605</name>
</gene>
<dbReference type="RefSeq" id="WP_207416532.1">
    <property type="nucleotide sequence ID" value="NZ_CP061177.1"/>
</dbReference>
<accession>A0ABS3KNQ1</accession>
<dbReference type="InterPro" id="IPR048329">
    <property type="entry name" value="PcRGLX_1st"/>
</dbReference>
<dbReference type="PROSITE" id="PS51318">
    <property type="entry name" value="TAT"/>
    <property type="match status" value="1"/>
</dbReference>
<evidence type="ECO:0000313" key="2">
    <source>
        <dbReference type="EMBL" id="MBO1079089.1"/>
    </source>
</evidence>
<protein>
    <recommendedName>
        <fullName evidence="1">PcRGLX/YetA-like N-terminal RIFT barrel domain-containing protein</fullName>
    </recommendedName>
</protein>
<keyword evidence="3" id="KW-1185">Reference proteome</keyword>
<evidence type="ECO:0000259" key="1">
    <source>
        <dbReference type="Pfam" id="PF19501"/>
    </source>
</evidence>
<comment type="caution">
    <text evidence="2">The sequence shown here is derived from an EMBL/GenBank/DDBJ whole genome shotgun (WGS) entry which is preliminary data.</text>
</comment>
<feature type="domain" description="PcRGLX/YetA-like N-terminal RIFT barrel" evidence="1">
    <location>
        <begin position="67"/>
        <end position="124"/>
    </location>
</feature>
<reference evidence="2 3" key="1">
    <citation type="submission" date="2020-09" db="EMBL/GenBank/DDBJ databases">
        <title>Roseomonas.</title>
        <authorList>
            <person name="Zhu W."/>
        </authorList>
    </citation>
    <scope>NUCLEOTIDE SEQUENCE [LARGE SCALE GENOMIC DNA]</scope>
    <source>
        <strain evidence="2 3">573</strain>
    </source>
</reference>
<sequence>MTAGRDDGAPAFGRRAFAFGLAATGLGAGLLRPGAALAANRPSFPCPSRPGDIVGLLLEGGGGPAGSVATFGQAFRPGDLPAGRSLQARLTDGQSLPVQVDVRNTHPDGSVRTAGVAIAAPALANGQMAGVLLSAGPASQSQPLAASAWAQRQAAVQVTGDNNRSWRLELMPLLPAALERGRAWQSGPLAVQGRIEAAVPSEVAGRVSSLRLVADVAVHSDGTLRMDAWLRNDIAMRDGGGTARYTAAFLLDGQEAGRFEIGRHWQYTAWGRLAVARGQTAGNAPRVLHDAAYLADAGAVARYDLRTGVDDAVLGEMSRVMADRNWATPLTARSITQNMHQTGGRGDIGPATQPQTVWLMTGDRRAAAYAIGQAEAAGSVPWHFWDPAGGSAAGGRNRPGPGGWLDTLRWPRLWTDGRGGPPPGGLTQNIASDTGWEVDSAHQPDLGYVPYLLTGRRAFLDGLQAQAAWSVISQWPAVRETPGGESVNVVRGNQVRGAAWSLRQLDNAAWTAPDNDPNREYFRVASAGNWAWIRSNIPKWTQEQGELHGCIPGVYGANGALPPWQQDYFASTAAAAARRGNGEALAVLRWMENFLAGRFLAGSKGFSPRDGAAYLIASQENSNETRPLRTWAETGQTTRRKDMSNGDGWAKTQGDYAQLALQSLAALVDLTGTTEARNAYAWLSGAGAPFTRQQDYRRDPIFNIVPKTAGPRC</sequence>
<dbReference type="EMBL" id="JACTNG010000003">
    <property type="protein sequence ID" value="MBO1079089.1"/>
    <property type="molecule type" value="Genomic_DNA"/>
</dbReference>
<organism evidence="2 3">
    <name type="scientific">Roseomonas haemaphysalidis</name>
    <dbReference type="NCBI Taxonomy" id="2768162"/>
    <lineage>
        <taxon>Bacteria</taxon>
        <taxon>Pseudomonadati</taxon>
        <taxon>Pseudomonadota</taxon>
        <taxon>Alphaproteobacteria</taxon>
        <taxon>Acetobacterales</taxon>
        <taxon>Roseomonadaceae</taxon>
        <taxon>Roseomonas</taxon>
    </lineage>
</organism>
<evidence type="ECO:0000313" key="3">
    <source>
        <dbReference type="Proteomes" id="UP001518989"/>
    </source>
</evidence>
<dbReference type="Pfam" id="PF19501">
    <property type="entry name" value="PcRGLX_1st"/>
    <property type="match status" value="1"/>
</dbReference>
<name>A0ABS3KNQ1_9PROT</name>
<dbReference type="Proteomes" id="UP001518989">
    <property type="component" value="Unassembled WGS sequence"/>
</dbReference>
<dbReference type="InterPro" id="IPR006311">
    <property type="entry name" value="TAT_signal"/>
</dbReference>
<proteinExistence type="predicted"/>